<dbReference type="EMBL" id="DS113241">
    <property type="protein sequence ID" value="EAY16492.1"/>
    <property type="molecule type" value="Genomic_DNA"/>
</dbReference>
<dbReference type="PANTHER" id="PTHR47227:SF3">
    <property type="entry name" value="RNA POLYMERASE SUBUNIT, PUTATIVE-RELATED"/>
    <property type="match status" value="1"/>
</dbReference>
<dbReference type="PROSITE" id="PS01111">
    <property type="entry name" value="RNA_POL_K_14KD"/>
    <property type="match status" value="1"/>
</dbReference>
<dbReference type="STRING" id="5722.A2DSU3"/>
<dbReference type="GO" id="GO:0003899">
    <property type="term" value="F:DNA-directed RNA polymerase activity"/>
    <property type="evidence" value="ECO:0007669"/>
    <property type="project" value="InterPro"/>
</dbReference>
<keyword evidence="4" id="KW-1185">Reference proteome</keyword>
<dbReference type="AlphaFoldDB" id="A2DSU3"/>
<dbReference type="NCBIfam" id="NF002208">
    <property type="entry name" value="PRK01099.1-3"/>
    <property type="match status" value="1"/>
</dbReference>
<dbReference type="InParanoid" id="A2DSU3"/>
<dbReference type="OrthoDB" id="259769at2759"/>
<sequence length="94" mass="10580">MESSTQTHLYKPINTTEYLTKYEKARVLGIRAMQIANGAPVQIDIGSEVDPLNIAEEELKQKKTPLIIRRTLPDGTYEDVAVNELIVINENLVL</sequence>
<evidence type="ECO:0000256" key="1">
    <source>
        <dbReference type="ARBA" id="ARBA00022478"/>
    </source>
</evidence>
<dbReference type="OMA" id="MWHIAIH"/>
<evidence type="ECO:0000313" key="3">
    <source>
        <dbReference type="EMBL" id="EAY16492.1"/>
    </source>
</evidence>
<reference evidence="3" key="1">
    <citation type="submission" date="2006-10" db="EMBL/GenBank/DDBJ databases">
        <authorList>
            <person name="Amadeo P."/>
            <person name="Zhao Q."/>
            <person name="Wortman J."/>
            <person name="Fraser-Liggett C."/>
            <person name="Carlton J."/>
        </authorList>
    </citation>
    <scope>NUCLEOTIDE SEQUENCE</scope>
    <source>
        <strain evidence="3">G3</strain>
    </source>
</reference>
<dbReference type="GO" id="GO:0005736">
    <property type="term" value="C:RNA polymerase I complex"/>
    <property type="evidence" value="ECO:0000318"/>
    <property type="project" value="GO_Central"/>
</dbReference>
<dbReference type="SUPFAM" id="SSF63562">
    <property type="entry name" value="RPB6/omega subunit-like"/>
    <property type="match status" value="1"/>
</dbReference>
<dbReference type="GO" id="GO:0006366">
    <property type="term" value="P:transcription by RNA polymerase II"/>
    <property type="evidence" value="ECO:0000318"/>
    <property type="project" value="GO_Central"/>
</dbReference>
<dbReference type="GO" id="GO:0003677">
    <property type="term" value="F:DNA binding"/>
    <property type="evidence" value="ECO:0007669"/>
    <property type="project" value="InterPro"/>
</dbReference>
<dbReference type="InterPro" id="IPR020708">
    <property type="entry name" value="DNA-dir_RNA_polK_14-18kDa_CS"/>
</dbReference>
<dbReference type="VEuPathDB" id="TrichDB:TVAG_348020"/>
<reference evidence="3" key="2">
    <citation type="journal article" date="2007" name="Science">
        <title>Draft genome sequence of the sexually transmitted pathogen Trichomonas vaginalis.</title>
        <authorList>
            <person name="Carlton J.M."/>
            <person name="Hirt R.P."/>
            <person name="Silva J.C."/>
            <person name="Delcher A.L."/>
            <person name="Schatz M."/>
            <person name="Zhao Q."/>
            <person name="Wortman J.R."/>
            <person name="Bidwell S.L."/>
            <person name="Alsmark U.C.M."/>
            <person name="Besteiro S."/>
            <person name="Sicheritz-Ponten T."/>
            <person name="Noel C.J."/>
            <person name="Dacks J.B."/>
            <person name="Foster P.G."/>
            <person name="Simillion C."/>
            <person name="Van de Peer Y."/>
            <person name="Miranda-Saavedra D."/>
            <person name="Barton G.J."/>
            <person name="Westrop G.D."/>
            <person name="Mueller S."/>
            <person name="Dessi D."/>
            <person name="Fiori P.L."/>
            <person name="Ren Q."/>
            <person name="Paulsen I."/>
            <person name="Zhang H."/>
            <person name="Bastida-Corcuera F.D."/>
            <person name="Simoes-Barbosa A."/>
            <person name="Brown M.T."/>
            <person name="Hayes R.D."/>
            <person name="Mukherjee M."/>
            <person name="Okumura C.Y."/>
            <person name="Schneider R."/>
            <person name="Smith A.J."/>
            <person name="Vanacova S."/>
            <person name="Villalvazo M."/>
            <person name="Haas B.J."/>
            <person name="Pertea M."/>
            <person name="Feldblyum T.V."/>
            <person name="Utterback T.R."/>
            <person name="Shu C.L."/>
            <person name="Osoegawa K."/>
            <person name="de Jong P.J."/>
            <person name="Hrdy I."/>
            <person name="Horvathova L."/>
            <person name="Zubacova Z."/>
            <person name="Dolezal P."/>
            <person name="Malik S.B."/>
            <person name="Logsdon J.M. Jr."/>
            <person name="Henze K."/>
            <person name="Gupta A."/>
            <person name="Wang C.C."/>
            <person name="Dunne R.L."/>
            <person name="Upcroft J.A."/>
            <person name="Upcroft P."/>
            <person name="White O."/>
            <person name="Salzberg S.L."/>
            <person name="Tang P."/>
            <person name="Chiu C.-H."/>
            <person name="Lee Y.-S."/>
            <person name="Embley T.M."/>
            <person name="Coombs G.H."/>
            <person name="Mottram J.C."/>
            <person name="Tachezy J."/>
            <person name="Fraser-Liggett C.M."/>
            <person name="Johnson P.J."/>
        </authorList>
    </citation>
    <scope>NUCLEOTIDE SEQUENCE [LARGE SCALE GENOMIC DNA]</scope>
    <source>
        <strain evidence="3">G3</strain>
    </source>
</reference>
<keyword evidence="2" id="KW-0804">Transcription</keyword>
<dbReference type="InterPro" id="IPR006110">
    <property type="entry name" value="Pol_omega/Rpo6/RPB6"/>
</dbReference>
<dbReference type="Proteomes" id="UP000001542">
    <property type="component" value="Unassembled WGS sequence"/>
</dbReference>
<dbReference type="GO" id="GO:0005665">
    <property type="term" value="C:RNA polymerase II, core complex"/>
    <property type="evidence" value="ECO:0000318"/>
    <property type="project" value="GO_Central"/>
</dbReference>
<dbReference type="SMR" id="A2DSU3"/>
<dbReference type="GO" id="GO:0005666">
    <property type="term" value="C:RNA polymerase III complex"/>
    <property type="evidence" value="ECO:0000318"/>
    <property type="project" value="GO_Central"/>
</dbReference>
<dbReference type="GO" id="GO:0006360">
    <property type="term" value="P:transcription by RNA polymerase I"/>
    <property type="evidence" value="ECO:0000318"/>
    <property type="project" value="GO_Central"/>
</dbReference>
<dbReference type="PANTHER" id="PTHR47227">
    <property type="entry name" value="DNA-DIRECTED RNA POLYMERASE SUBUNIT K"/>
    <property type="match status" value="1"/>
</dbReference>
<gene>
    <name evidence="3" type="ORF">TVAG_348020</name>
</gene>
<proteinExistence type="predicted"/>
<evidence type="ECO:0000313" key="4">
    <source>
        <dbReference type="Proteomes" id="UP000001542"/>
    </source>
</evidence>
<keyword evidence="1 3" id="KW-0240">DNA-directed RNA polymerase</keyword>
<dbReference type="RefSeq" id="XP_001328715.1">
    <property type="nucleotide sequence ID" value="XM_001328680.1"/>
</dbReference>
<dbReference type="GO" id="GO:0042797">
    <property type="term" value="P:tRNA transcription by RNA polymerase III"/>
    <property type="evidence" value="ECO:0000318"/>
    <property type="project" value="GO_Central"/>
</dbReference>
<name>A2DSU3_TRIV3</name>
<dbReference type="VEuPathDB" id="TrichDB:TVAGG3_0962540"/>
<dbReference type="InterPro" id="IPR036161">
    <property type="entry name" value="RPB6/omega-like_sf"/>
</dbReference>
<dbReference type="FunCoup" id="A2DSU3">
    <property type="interactions" value="375"/>
</dbReference>
<dbReference type="KEGG" id="tva:4774502"/>
<dbReference type="Pfam" id="PF01192">
    <property type="entry name" value="RNA_pol_Rpb6"/>
    <property type="match status" value="1"/>
</dbReference>
<accession>A2DSU3</accession>
<dbReference type="eggNOG" id="KOG3405">
    <property type="taxonomic scope" value="Eukaryota"/>
</dbReference>
<protein>
    <submittedName>
        <fullName evidence="3">DNA-directed RNA polymerases I, II, and III 14.4 kDa polypeptide, putative</fullName>
    </submittedName>
</protein>
<organism evidence="3 4">
    <name type="scientific">Trichomonas vaginalis (strain ATCC PRA-98 / G3)</name>
    <dbReference type="NCBI Taxonomy" id="412133"/>
    <lineage>
        <taxon>Eukaryota</taxon>
        <taxon>Metamonada</taxon>
        <taxon>Parabasalia</taxon>
        <taxon>Trichomonadida</taxon>
        <taxon>Trichomonadidae</taxon>
        <taxon>Trichomonas</taxon>
    </lineage>
</organism>
<dbReference type="Gene3D" id="3.90.940.10">
    <property type="match status" value="1"/>
</dbReference>
<evidence type="ECO:0000256" key="2">
    <source>
        <dbReference type="ARBA" id="ARBA00023163"/>
    </source>
</evidence>
<dbReference type="FunFam" id="3.90.940.10:FF:000008">
    <property type="entry name" value="DNA-directed RNA polymerase I, II, AND III, subunit 6"/>
    <property type="match status" value="1"/>
</dbReference>